<protein>
    <submittedName>
        <fullName evidence="1">Uncharacterized protein</fullName>
    </submittedName>
</protein>
<proteinExistence type="predicted"/>
<evidence type="ECO:0000313" key="2">
    <source>
        <dbReference type="EMBL" id="CAF3775975.1"/>
    </source>
</evidence>
<dbReference type="Gene3D" id="1.25.40.10">
    <property type="entry name" value="Tetratricopeptide repeat domain"/>
    <property type="match status" value="1"/>
</dbReference>
<dbReference type="EMBL" id="CAJNOK010006537">
    <property type="protein sequence ID" value="CAF1006884.1"/>
    <property type="molecule type" value="Genomic_DNA"/>
</dbReference>
<sequence>SETYRKLDVDANYFIQNSDYLFDPYSLTAAPEEIYRSPVRPNPSIDKLEQWKAFVDYTIKDLSQNHLAVIKNYEDIAYYYKSKESDTCLEYYLRPLKIRLEYCCSTNVRSLFTAGTIDICTNIASIYLQNNNFIKAIEYLTQAIDSYNNANYVNKVIYSLTLDNVYISRVRKFYNQIAYLYGVNGYRSIRQLWFDKLLDFTVKHYGFDIIKNEKLFIKALYEEYKYALKSALYEDKDDDDELTFREKIDKENNPHDYRIDSDTYWNYGGYEAAIRWFKNHVGYPKRRLTLKSSRDVVADDSYSANHFLK</sequence>
<dbReference type="Proteomes" id="UP000682733">
    <property type="component" value="Unassembled WGS sequence"/>
</dbReference>
<dbReference type="EMBL" id="CAJOBA010006547">
    <property type="protein sequence ID" value="CAF3775975.1"/>
    <property type="molecule type" value="Genomic_DNA"/>
</dbReference>
<gene>
    <name evidence="1" type="ORF">OVA965_LOCUS14841</name>
    <name evidence="2" type="ORF">TMI583_LOCUS14847</name>
</gene>
<evidence type="ECO:0000313" key="1">
    <source>
        <dbReference type="EMBL" id="CAF1006884.1"/>
    </source>
</evidence>
<dbReference type="AlphaFoldDB" id="A0A8S2DQV3"/>
<reference evidence="1" key="1">
    <citation type="submission" date="2021-02" db="EMBL/GenBank/DDBJ databases">
        <authorList>
            <person name="Nowell W R."/>
        </authorList>
    </citation>
    <scope>NUCLEOTIDE SEQUENCE</scope>
</reference>
<dbReference type="Proteomes" id="UP000677228">
    <property type="component" value="Unassembled WGS sequence"/>
</dbReference>
<dbReference type="InterPro" id="IPR011990">
    <property type="entry name" value="TPR-like_helical_dom_sf"/>
</dbReference>
<organism evidence="1 3">
    <name type="scientific">Didymodactylos carnosus</name>
    <dbReference type="NCBI Taxonomy" id="1234261"/>
    <lineage>
        <taxon>Eukaryota</taxon>
        <taxon>Metazoa</taxon>
        <taxon>Spiralia</taxon>
        <taxon>Gnathifera</taxon>
        <taxon>Rotifera</taxon>
        <taxon>Eurotatoria</taxon>
        <taxon>Bdelloidea</taxon>
        <taxon>Philodinida</taxon>
        <taxon>Philodinidae</taxon>
        <taxon>Didymodactylos</taxon>
    </lineage>
</organism>
<accession>A0A8S2DQV3</accession>
<name>A0A8S2DQV3_9BILA</name>
<feature type="non-terminal residue" evidence="1">
    <location>
        <position position="1"/>
    </location>
</feature>
<evidence type="ECO:0000313" key="3">
    <source>
        <dbReference type="Proteomes" id="UP000677228"/>
    </source>
</evidence>
<comment type="caution">
    <text evidence="1">The sequence shown here is derived from an EMBL/GenBank/DDBJ whole genome shotgun (WGS) entry which is preliminary data.</text>
</comment>